<dbReference type="InterPro" id="IPR000086">
    <property type="entry name" value="NUDIX_hydrolase_dom"/>
</dbReference>
<dbReference type="InterPro" id="IPR020084">
    <property type="entry name" value="NUDIX_hydrolase_CS"/>
</dbReference>
<dbReference type="Proteomes" id="UP000271152">
    <property type="component" value="Unassembled WGS sequence"/>
</dbReference>
<dbReference type="Gene3D" id="3.90.79.10">
    <property type="entry name" value="Nucleoside Triphosphate Pyrophosphohydrolase"/>
    <property type="match status" value="1"/>
</dbReference>
<dbReference type="PROSITE" id="PS51462">
    <property type="entry name" value="NUDIX"/>
    <property type="match status" value="1"/>
</dbReference>
<evidence type="ECO:0000313" key="4">
    <source>
        <dbReference type="EMBL" id="RMU75234.1"/>
    </source>
</evidence>
<feature type="domain" description="Nudix hydrolase" evidence="3">
    <location>
        <begin position="1"/>
        <end position="149"/>
    </location>
</feature>
<dbReference type="CDD" id="cd04663">
    <property type="entry name" value="NUDIX_Hydrolase"/>
    <property type="match status" value="1"/>
</dbReference>
<proteinExistence type="predicted"/>
<evidence type="ECO:0000259" key="3">
    <source>
        <dbReference type="PROSITE" id="PS51462"/>
    </source>
</evidence>
<organism evidence="4 5">
    <name type="scientific">Pseudomonas syringae pv. apii</name>
    <dbReference type="NCBI Taxonomy" id="81036"/>
    <lineage>
        <taxon>Bacteria</taxon>
        <taxon>Pseudomonadati</taxon>
        <taxon>Pseudomonadota</taxon>
        <taxon>Gammaproteobacteria</taxon>
        <taxon>Pseudomonadales</taxon>
        <taxon>Pseudomonadaceae</taxon>
        <taxon>Pseudomonas</taxon>
    </lineage>
</organism>
<dbReference type="EMBL" id="RBUG01000046">
    <property type="protein sequence ID" value="RMU75234.1"/>
    <property type="molecule type" value="Genomic_DNA"/>
</dbReference>
<dbReference type="PROSITE" id="PS00893">
    <property type="entry name" value="NUDIX_BOX"/>
    <property type="match status" value="1"/>
</dbReference>
<evidence type="ECO:0000256" key="1">
    <source>
        <dbReference type="ARBA" id="ARBA00001946"/>
    </source>
</evidence>
<dbReference type="GO" id="GO:0016787">
    <property type="term" value="F:hydrolase activity"/>
    <property type="evidence" value="ECO:0007669"/>
    <property type="project" value="UniProtKB-KW"/>
</dbReference>
<comment type="cofactor">
    <cofactor evidence="1">
        <name>Mg(2+)</name>
        <dbReference type="ChEBI" id="CHEBI:18420"/>
    </cofactor>
</comment>
<comment type="caution">
    <text evidence="4">The sequence shown here is derived from an EMBL/GenBank/DDBJ whole genome shotgun (WGS) entry which is preliminary data.</text>
</comment>
<dbReference type="Pfam" id="PF00293">
    <property type="entry name" value="NUDIX"/>
    <property type="match status" value="1"/>
</dbReference>
<protein>
    <submittedName>
        <fullName evidence="4">NUDIX hydrolase</fullName>
    </submittedName>
</protein>
<gene>
    <name evidence="4" type="ORF">ALP23_04829</name>
</gene>
<evidence type="ECO:0000256" key="2">
    <source>
        <dbReference type="ARBA" id="ARBA00022801"/>
    </source>
</evidence>
<name>A0A3M5WZP7_9PSED</name>
<evidence type="ECO:0000313" key="5">
    <source>
        <dbReference type="Proteomes" id="UP000271152"/>
    </source>
</evidence>
<dbReference type="AlphaFoldDB" id="A0A3M5WZP7"/>
<reference evidence="4 5" key="1">
    <citation type="submission" date="2018-08" db="EMBL/GenBank/DDBJ databases">
        <title>Recombination of ecologically and evolutionarily significant loci maintains genetic cohesion in the Pseudomonas syringae species complex.</title>
        <authorList>
            <person name="Dillon M."/>
            <person name="Thakur S."/>
            <person name="Almeida R.N.D."/>
            <person name="Weir B.S."/>
            <person name="Guttman D.S."/>
        </authorList>
    </citation>
    <scope>NUCLEOTIDE SEQUENCE [LARGE SCALE GENOMIC DNA]</scope>
    <source>
        <strain evidence="4 5">ICMP 11947</strain>
    </source>
</reference>
<dbReference type="InterPro" id="IPR015797">
    <property type="entry name" value="NUDIX_hydrolase-like_dom_sf"/>
</dbReference>
<accession>A0A3M5WZP7</accession>
<sequence length="153" mass="17305">MKRPGCNCMTADKACAVVLRNRGVLEILAFEHPLAGLQLVKGSVQPGESTCAAAVRELMEEAGIQATAKRNLGEWHSTITGHIWAFHECQVAQDLPDSWVHFAEDDGGHDFRFFWHPLMSEPSDRWHPLMSEPSDRWHHIFKDALSFLRETVT</sequence>
<keyword evidence="2 4" id="KW-0378">Hydrolase</keyword>
<dbReference type="SUPFAM" id="SSF55811">
    <property type="entry name" value="Nudix"/>
    <property type="match status" value="1"/>
</dbReference>